<evidence type="ECO:0000256" key="3">
    <source>
        <dbReference type="ARBA" id="ARBA00022692"/>
    </source>
</evidence>
<dbReference type="KEGG" id="ess:ATZ33_03130"/>
<dbReference type="OrthoDB" id="66811at2"/>
<feature type="transmembrane region" description="Helical" evidence="6">
    <location>
        <begin position="61"/>
        <end position="82"/>
    </location>
</feature>
<feature type="transmembrane region" description="Helical" evidence="6">
    <location>
        <begin position="343"/>
        <end position="360"/>
    </location>
</feature>
<name>A0A0S3K7V2_9ENTE</name>
<dbReference type="EMBL" id="JXLC01000038">
    <property type="protein sequence ID" value="OJG85344.1"/>
    <property type="molecule type" value="Genomic_DNA"/>
</dbReference>
<dbReference type="SUPFAM" id="SSF103473">
    <property type="entry name" value="MFS general substrate transporter"/>
    <property type="match status" value="1"/>
</dbReference>
<feature type="transmembrane region" description="Helical" evidence="6">
    <location>
        <begin position="152"/>
        <end position="171"/>
    </location>
</feature>
<dbReference type="PROSITE" id="PS50850">
    <property type="entry name" value="MFS"/>
    <property type="match status" value="1"/>
</dbReference>
<feature type="transmembrane region" description="Helical" evidence="6">
    <location>
        <begin position="252"/>
        <end position="271"/>
    </location>
</feature>
<dbReference type="PRINTS" id="PR01035">
    <property type="entry name" value="TCRTETA"/>
</dbReference>
<evidence type="ECO:0000313" key="11">
    <source>
        <dbReference type="Proteomes" id="UP000183039"/>
    </source>
</evidence>
<feature type="domain" description="Major facilitator superfamily (MFS) profile" evidence="7">
    <location>
        <begin position="23"/>
        <end position="395"/>
    </location>
</feature>
<evidence type="ECO:0000313" key="10">
    <source>
        <dbReference type="Proteomes" id="UP000065511"/>
    </source>
</evidence>
<dbReference type="EMBL" id="CP013614">
    <property type="protein sequence ID" value="ALS00401.1"/>
    <property type="molecule type" value="Genomic_DNA"/>
</dbReference>
<feature type="transmembrane region" description="Helical" evidence="6">
    <location>
        <begin position="283"/>
        <end position="302"/>
    </location>
</feature>
<keyword evidence="10" id="KW-1185">Reference proteome</keyword>
<evidence type="ECO:0000256" key="5">
    <source>
        <dbReference type="ARBA" id="ARBA00023136"/>
    </source>
</evidence>
<proteinExistence type="predicted"/>
<accession>A0A0S3K7V2</accession>
<gene>
    <name evidence="8" type="ORF">ATZ33_03130</name>
    <name evidence="9" type="ORF">RV15_GL002584</name>
</gene>
<feature type="transmembrane region" description="Helical" evidence="6">
    <location>
        <begin position="177"/>
        <end position="198"/>
    </location>
</feature>
<feature type="transmembrane region" description="Helical" evidence="6">
    <location>
        <begin position="219"/>
        <end position="240"/>
    </location>
</feature>
<keyword evidence="5 6" id="KW-0472">Membrane</keyword>
<reference evidence="8 10" key="2">
    <citation type="submission" date="2015-12" db="EMBL/GenBank/DDBJ databases">
        <authorList>
            <person name="Lauer A."/>
            <person name="Humrighouse B."/>
            <person name="Loparev V."/>
            <person name="Shewmaker P.L."/>
            <person name="Whitney A.M."/>
            <person name="McLaughlin R.W."/>
        </authorList>
    </citation>
    <scope>NUCLEOTIDE SEQUENCE [LARGE SCALE GENOMIC DNA]</scope>
    <source>
        <strain evidence="8 10">LMG 23085</strain>
    </source>
</reference>
<organism evidence="9 11">
    <name type="scientific">Enterococcus silesiacus</name>
    <dbReference type="NCBI Taxonomy" id="332949"/>
    <lineage>
        <taxon>Bacteria</taxon>
        <taxon>Bacillati</taxon>
        <taxon>Bacillota</taxon>
        <taxon>Bacilli</taxon>
        <taxon>Lactobacillales</taxon>
        <taxon>Enterococcaceae</taxon>
        <taxon>Enterococcus</taxon>
    </lineage>
</organism>
<feature type="transmembrane region" description="Helical" evidence="6">
    <location>
        <begin position="308"/>
        <end position="331"/>
    </location>
</feature>
<keyword evidence="3 6" id="KW-0812">Transmembrane</keyword>
<comment type="subcellular location">
    <subcellularLocation>
        <location evidence="1">Cell membrane</location>
        <topology evidence="1">Multi-pass membrane protein</topology>
    </subcellularLocation>
</comment>
<evidence type="ECO:0000256" key="4">
    <source>
        <dbReference type="ARBA" id="ARBA00022989"/>
    </source>
</evidence>
<feature type="transmembrane region" description="Helical" evidence="6">
    <location>
        <begin position="366"/>
        <end position="389"/>
    </location>
</feature>
<protein>
    <submittedName>
        <fullName evidence="8">MFS transporter</fullName>
    </submittedName>
    <submittedName>
        <fullName evidence="9">Major facilitator superfamily transporter</fullName>
    </submittedName>
</protein>
<dbReference type="InterPro" id="IPR053200">
    <property type="entry name" value="YfmO-like"/>
</dbReference>
<dbReference type="InterPro" id="IPR020846">
    <property type="entry name" value="MFS_dom"/>
</dbReference>
<dbReference type="InterPro" id="IPR036259">
    <property type="entry name" value="MFS_trans_sf"/>
</dbReference>
<evidence type="ECO:0000256" key="2">
    <source>
        <dbReference type="ARBA" id="ARBA00022448"/>
    </source>
</evidence>
<sequence length="403" mass="43712">MEESNYLEEHLEVVKVEKSGLRSAYAVAFTCMIAFMGIGLVDPILKTIAKQLDATPAQTTLLFTSYMLVTGVMMLFTGFISSRIGAKKTLIYGLVIIIGFSCLAGFSETIEGLIYLRAGWGLGNALFISTALSAIVGVLAGQTEKAIIMYEASMGLGMAIGPLLGGVLGSMSWRMPFFGVATLMLIATFAIAFLLTPIAKPKKKIALFAGIKALSNHKLRSIGIIALLYNFGFFTLLAYAPFLLEGFTEMQVGFVFFGWGALLAVASVFIAPILEKRINTYRTILLALFFFLACLSFIGFNAKTPELVAVGVIMAGLFQGLINTLLTTIAMEIPDIERSVASSSYSFIRFFGGAIAPFVAGKLAEIWNSSITFYFAAFMVLIGLAFVIIHNQYFATKEEYEEA</sequence>
<dbReference type="Pfam" id="PF07690">
    <property type="entry name" value="MFS_1"/>
    <property type="match status" value="1"/>
</dbReference>
<evidence type="ECO:0000313" key="8">
    <source>
        <dbReference type="EMBL" id="ALS00401.1"/>
    </source>
</evidence>
<dbReference type="InterPro" id="IPR001958">
    <property type="entry name" value="Tet-R_TetA/multi-R_MdtG-like"/>
</dbReference>
<reference evidence="9 11" key="1">
    <citation type="submission" date="2014-12" db="EMBL/GenBank/DDBJ databases">
        <title>Draft genome sequences of 29 type strains of Enterococci.</title>
        <authorList>
            <person name="Zhong Z."/>
            <person name="Sun Z."/>
            <person name="Liu W."/>
            <person name="Zhang W."/>
            <person name="Zhang H."/>
        </authorList>
    </citation>
    <scope>NUCLEOTIDE SEQUENCE [LARGE SCALE GENOMIC DNA]</scope>
    <source>
        <strain evidence="9 11">DSM 22801</strain>
    </source>
</reference>
<dbReference type="CDD" id="cd17474">
    <property type="entry name" value="MFS_YfmO_like"/>
    <property type="match status" value="1"/>
</dbReference>
<evidence type="ECO:0000256" key="1">
    <source>
        <dbReference type="ARBA" id="ARBA00004651"/>
    </source>
</evidence>
<dbReference type="GO" id="GO:0022857">
    <property type="term" value="F:transmembrane transporter activity"/>
    <property type="evidence" value="ECO:0007669"/>
    <property type="project" value="InterPro"/>
</dbReference>
<dbReference type="RefSeq" id="WP_071879299.1">
    <property type="nucleotide sequence ID" value="NZ_JXLC01000038.1"/>
</dbReference>
<dbReference type="GO" id="GO:0005886">
    <property type="term" value="C:plasma membrane"/>
    <property type="evidence" value="ECO:0007669"/>
    <property type="project" value="UniProtKB-SubCell"/>
</dbReference>
<dbReference type="Proteomes" id="UP000183039">
    <property type="component" value="Unassembled WGS sequence"/>
</dbReference>
<dbReference type="PANTHER" id="PTHR43683:SF1">
    <property type="entry name" value="MULTIDRUG EFFLUX PROTEIN YFMO"/>
    <property type="match status" value="1"/>
</dbReference>
<dbReference type="InterPro" id="IPR011701">
    <property type="entry name" value="MFS"/>
</dbReference>
<evidence type="ECO:0000313" key="9">
    <source>
        <dbReference type="EMBL" id="OJG85344.1"/>
    </source>
</evidence>
<feature type="transmembrane region" description="Helical" evidence="6">
    <location>
        <begin position="89"/>
        <end position="106"/>
    </location>
</feature>
<dbReference type="Gene3D" id="1.20.1250.20">
    <property type="entry name" value="MFS general substrate transporter like domains"/>
    <property type="match status" value="1"/>
</dbReference>
<dbReference type="PANTHER" id="PTHR43683">
    <property type="entry name" value="MULTIDRUG EFFLUX PROTEIN YFMO"/>
    <property type="match status" value="1"/>
</dbReference>
<dbReference type="Proteomes" id="UP000065511">
    <property type="component" value="Chromosome"/>
</dbReference>
<dbReference type="AlphaFoldDB" id="A0A0S3K7V2"/>
<keyword evidence="2" id="KW-0813">Transport</keyword>
<feature type="transmembrane region" description="Helical" evidence="6">
    <location>
        <begin position="24"/>
        <end position="41"/>
    </location>
</feature>
<evidence type="ECO:0000259" key="7">
    <source>
        <dbReference type="PROSITE" id="PS50850"/>
    </source>
</evidence>
<evidence type="ECO:0000256" key="6">
    <source>
        <dbReference type="SAM" id="Phobius"/>
    </source>
</evidence>
<keyword evidence="4 6" id="KW-1133">Transmembrane helix</keyword>
<feature type="transmembrane region" description="Helical" evidence="6">
    <location>
        <begin position="118"/>
        <end position="140"/>
    </location>
</feature>